<feature type="region of interest" description="Disordered" evidence="5">
    <location>
        <begin position="691"/>
        <end position="738"/>
    </location>
</feature>
<protein>
    <recommendedName>
        <fullName evidence="6">Zn(2)-C6 fungal-type domain-containing protein</fullName>
    </recommendedName>
</protein>
<dbReference type="InterPro" id="IPR051127">
    <property type="entry name" value="Fungal_SecMet_Regulators"/>
</dbReference>
<dbReference type="Pfam" id="PF00172">
    <property type="entry name" value="Zn_clus"/>
    <property type="match status" value="1"/>
</dbReference>
<dbReference type="SMART" id="SM00906">
    <property type="entry name" value="Fungal_trans"/>
    <property type="match status" value="1"/>
</dbReference>
<dbReference type="CDD" id="cd00067">
    <property type="entry name" value="GAL4"/>
    <property type="match status" value="1"/>
</dbReference>
<sequence>MTRPKVDPDKRIRTAIACDSCKRRKQKCNGERPCATCTKRSLICDYGDENGSIIPQISPKRRMMADPTLENPQKVPNSASKAPIRPGGDHAMQNGIPEMNHSSIAVVEQVQNGFSTAKSAATGSPGRKSDSSLEIPATVSNLVVIQDEEAVVYTNTRMLQDPTGRLLYIGDSAVLSFLQFIRMIVENASGPSPFTQDPMRHMIVENTVTLPPNVRHTYLLPDRQTADVLVNSYFTNTNGLVEVCHRKTFMTTLDQCYIDPLSIDPNWLCLLHLMFAIGLVMASPIPGSPEDSLIKKLRANQSVDRAELFYANAKHLKDPSTGFEDSGFWSVQALTLMTVYMLTVSRRNAAYAYHGMAVRSAFALGLHREESMGFFSGAEQSVRRNLWRSLFVLDRFLSTSLGRPTAIRESDCSGTTLLTGEKAPFPQAPFPTAANANYTGPNAVGLEASVRSCHAIGVILEKVYSSRKISTKLAQEIANQCKGWSKALDPSLNHRQAHSASPSQGTAILHVHLLDCHSVILLTRPFLVFLMYKKYQSPGESSQRAQASRMEKFAGACVVASTQSIALVQSARESGYLSQRNPFVLYFLFAASLVILSNEFCALYQNPDAATSVAHAINTMHYFSEQDPQARRLLNILESFHHVVMHQSTVRSQQQDIARASGVIPPLPPSLMEDNNDAMANLLHGGAPVSNNASAFSSPKPVQRDMPHMPYSPMNASTSQGNKNVASSGPRPPFQDSMDTFLDLARVSSRPNSGSSNDGNESLSNEEIIFEDLWQFPYANSGVITPGLVSSVPPGGLFGGAPPFMNDAQGFGDIHAPLFGLTHGFDGLPPFP</sequence>
<proteinExistence type="predicted"/>
<dbReference type="EMBL" id="JAZHXI010000002">
    <property type="protein sequence ID" value="KAL2074526.1"/>
    <property type="molecule type" value="Genomic_DNA"/>
</dbReference>
<keyword evidence="2" id="KW-0805">Transcription regulation</keyword>
<evidence type="ECO:0000256" key="4">
    <source>
        <dbReference type="ARBA" id="ARBA00023242"/>
    </source>
</evidence>
<keyword evidence="3" id="KW-0804">Transcription</keyword>
<evidence type="ECO:0000313" key="8">
    <source>
        <dbReference type="Proteomes" id="UP001595075"/>
    </source>
</evidence>
<evidence type="ECO:0000256" key="5">
    <source>
        <dbReference type="SAM" id="MobiDB-lite"/>
    </source>
</evidence>
<dbReference type="InterPro" id="IPR001138">
    <property type="entry name" value="Zn2Cys6_DnaBD"/>
</dbReference>
<evidence type="ECO:0000259" key="6">
    <source>
        <dbReference type="PROSITE" id="PS50048"/>
    </source>
</evidence>
<gene>
    <name evidence="7" type="ORF">VTL71DRAFT_8304</name>
</gene>
<reference evidence="7 8" key="1">
    <citation type="journal article" date="2024" name="Commun. Biol.">
        <title>Comparative genomic analysis of thermophilic fungi reveals convergent evolutionary adaptations and gene losses.</title>
        <authorList>
            <person name="Steindorff A.S."/>
            <person name="Aguilar-Pontes M.V."/>
            <person name="Robinson A.J."/>
            <person name="Andreopoulos B."/>
            <person name="LaButti K."/>
            <person name="Kuo A."/>
            <person name="Mondo S."/>
            <person name="Riley R."/>
            <person name="Otillar R."/>
            <person name="Haridas S."/>
            <person name="Lipzen A."/>
            <person name="Grimwood J."/>
            <person name="Schmutz J."/>
            <person name="Clum A."/>
            <person name="Reid I.D."/>
            <person name="Moisan M.C."/>
            <person name="Butler G."/>
            <person name="Nguyen T.T.M."/>
            <person name="Dewar K."/>
            <person name="Conant G."/>
            <person name="Drula E."/>
            <person name="Henrissat B."/>
            <person name="Hansel C."/>
            <person name="Singer S."/>
            <person name="Hutchinson M.I."/>
            <person name="de Vries R.P."/>
            <person name="Natvig D.O."/>
            <person name="Powell A.J."/>
            <person name="Tsang A."/>
            <person name="Grigoriev I.V."/>
        </authorList>
    </citation>
    <scope>NUCLEOTIDE SEQUENCE [LARGE SCALE GENOMIC DNA]</scope>
    <source>
        <strain evidence="7 8">CBS 494.80</strain>
    </source>
</reference>
<evidence type="ECO:0000256" key="3">
    <source>
        <dbReference type="ARBA" id="ARBA00023163"/>
    </source>
</evidence>
<feature type="domain" description="Zn(2)-C6 fungal-type" evidence="6">
    <location>
        <begin position="17"/>
        <end position="46"/>
    </location>
</feature>
<keyword evidence="4" id="KW-0539">Nucleus</keyword>
<feature type="compositionally biased region" description="Polar residues" evidence="5">
    <location>
        <begin position="714"/>
        <end position="727"/>
    </location>
</feature>
<evidence type="ECO:0000256" key="2">
    <source>
        <dbReference type="ARBA" id="ARBA00023015"/>
    </source>
</evidence>
<dbReference type="PANTHER" id="PTHR47424">
    <property type="entry name" value="REGULATORY PROTEIN GAL4"/>
    <property type="match status" value="1"/>
</dbReference>
<dbReference type="PROSITE" id="PS00463">
    <property type="entry name" value="ZN2_CY6_FUNGAL_1"/>
    <property type="match status" value="1"/>
</dbReference>
<keyword evidence="1" id="KW-0479">Metal-binding</keyword>
<dbReference type="PROSITE" id="PS50048">
    <property type="entry name" value="ZN2_CY6_FUNGAL_2"/>
    <property type="match status" value="1"/>
</dbReference>
<evidence type="ECO:0000256" key="1">
    <source>
        <dbReference type="ARBA" id="ARBA00022723"/>
    </source>
</evidence>
<organism evidence="7 8">
    <name type="scientific">Oculimacula yallundae</name>
    <dbReference type="NCBI Taxonomy" id="86028"/>
    <lineage>
        <taxon>Eukaryota</taxon>
        <taxon>Fungi</taxon>
        <taxon>Dikarya</taxon>
        <taxon>Ascomycota</taxon>
        <taxon>Pezizomycotina</taxon>
        <taxon>Leotiomycetes</taxon>
        <taxon>Helotiales</taxon>
        <taxon>Ploettnerulaceae</taxon>
        <taxon>Oculimacula</taxon>
    </lineage>
</organism>
<keyword evidence="8" id="KW-1185">Reference proteome</keyword>
<dbReference type="CDD" id="cd12148">
    <property type="entry name" value="fungal_TF_MHR"/>
    <property type="match status" value="1"/>
</dbReference>
<evidence type="ECO:0000313" key="7">
    <source>
        <dbReference type="EMBL" id="KAL2074526.1"/>
    </source>
</evidence>
<dbReference type="Pfam" id="PF04082">
    <property type="entry name" value="Fungal_trans"/>
    <property type="match status" value="1"/>
</dbReference>
<accession>A0ABR4CYF9</accession>
<dbReference type="InterPro" id="IPR007219">
    <property type="entry name" value="XnlR_reg_dom"/>
</dbReference>
<dbReference type="SUPFAM" id="SSF57701">
    <property type="entry name" value="Zn2/Cys6 DNA-binding domain"/>
    <property type="match status" value="1"/>
</dbReference>
<dbReference type="Proteomes" id="UP001595075">
    <property type="component" value="Unassembled WGS sequence"/>
</dbReference>
<dbReference type="PANTHER" id="PTHR47424:SF9">
    <property type="entry name" value="TAH-2"/>
    <property type="match status" value="1"/>
</dbReference>
<dbReference type="Gene3D" id="4.10.240.10">
    <property type="entry name" value="Zn(2)-C6 fungal-type DNA-binding domain"/>
    <property type="match status" value="1"/>
</dbReference>
<dbReference type="InterPro" id="IPR036864">
    <property type="entry name" value="Zn2-C6_fun-type_DNA-bd_sf"/>
</dbReference>
<name>A0ABR4CYF9_9HELO</name>
<dbReference type="SMART" id="SM00066">
    <property type="entry name" value="GAL4"/>
    <property type="match status" value="1"/>
</dbReference>
<comment type="caution">
    <text evidence="7">The sequence shown here is derived from an EMBL/GenBank/DDBJ whole genome shotgun (WGS) entry which is preliminary data.</text>
</comment>